<accession>A0A194AF81</accession>
<dbReference type="AlphaFoldDB" id="A0A194AF81"/>
<evidence type="ECO:0000256" key="10">
    <source>
        <dbReference type="ARBA" id="ARBA00023098"/>
    </source>
</evidence>
<dbReference type="InterPro" id="IPR048254">
    <property type="entry name" value="CDP_ALCOHOL_P_TRANSF_CS"/>
</dbReference>
<dbReference type="PROSITE" id="PS00379">
    <property type="entry name" value="CDP_ALCOHOL_P_TRANSF"/>
    <property type="match status" value="1"/>
</dbReference>
<dbReference type="GO" id="GO:0016020">
    <property type="term" value="C:membrane"/>
    <property type="evidence" value="ECO:0007669"/>
    <property type="project" value="UniProtKB-SubCell"/>
</dbReference>
<evidence type="ECO:0000256" key="2">
    <source>
        <dbReference type="ARBA" id="ARBA00005042"/>
    </source>
</evidence>
<evidence type="ECO:0000256" key="11">
    <source>
        <dbReference type="ARBA" id="ARBA00023136"/>
    </source>
</evidence>
<comment type="similarity">
    <text evidence="3 16">Belongs to the CDP-alcohol phosphatidyltransferase class-I family.</text>
</comment>
<dbReference type="EMBL" id="BDFE01000008">
    <property type="protein sequence ID" value="GAU07855.1"/>
    <property type="molecule type" value="Genomic_DNA"/>
</dbReference>
<dbReference type="InterPro" id="IPR000462">
    <property type="entry name" value="CDP-OH_P_trans"/>
</dbReference>
<evidence type="ECO:0000256" key="15">
    <source>
        <dbReference type="NCBIfam" id="TIGR00560"/>
    </source>
</evidence>
<feature type="transmembrane region" description="Helical" evidence="17">
    <location>
        <begin position="32"/>
        <end position="52"/>
    </location>
</feature>
<dbReference type="InterPro" id="IPR004570">
    <property type="entry name" value="Phosphatidylglycerol_P_synth"/>
</dbReference>
<dbReference type="EC" id="2.7.8.5" evidence="4 15"/>
<name>A0A194AF81_9BACT</name>
<evidence type="ECO:0000256" key="4">
    <source>
        <dbReference type="ARBA" id="ARBA00013170"/>
    </source>
</evidence>
<evidence type="ECO:0000256" key="13">
    <source>
        <dbReference type="ARBA" id="ARBA00023264"/>
    </source>
</evidence>
<evidence type="ECO:0000313" key="19">
    <source>
        <dbReference type="Proteomes" id="UP000095200"/>
    </source>
</evidence>
<gene>
    <name evidence="18" type="ORF">DPF_0554</name>
</gene>
<dbReference type="InterPro" id="IPR050324">
    <property type="entry name" value="CDP-alcohol_PTase-I"/>
</dbReference>
<keyword evidence="6" id="KW-0444">Lipid biosynthesis</keyword>
<evidence type="ECO:0000256" key="8">
    <source>
        <dbReference type="ARBA" id="ARBA00022692"/>
    </source>
</evidence>
<dbReference type="Gene3D" id="1.20.120.1760">
    <property type="match status" value="1"/>
</dbReference>
<evidence type="ECO:0000256" key="16">
    <source>
        <dbReference type="RuleBase" id="RU003750"/>
    </source>
</evidence>
<feature type="transmembrane region" description="Helical" evidence="17">
    <location>
        <begin position="72"/>
        <end position="96"/>
    </location>
</feature>
<evidence type="ECO:0000313" key="18">
    <source>
        <dbReference type="EMBL" id="GAU07855.1"/>
    </source>
</evidence>
<evidence type="ECO:0000256" key="5">
    <source>
        <dbReference type="ARBA" id="ARBA00014944"/>
    </source>
</evidence>
<keyword evidence="7 16" id="KW-0808">Transferase</keyword>
<feature type="transmembrane region" description="Helical" evidence="17">
    <location>
        <begin position="126"/>
        <end position="143"/>
    </location>
</feature>
<organism evidence="18 19">
    <name type="scientific">Desulfoplanes formicivorans</name>
    <dbReference type="NCBI Taxonomy" id="1592317"/>
    <lineage>
        <taxon>Bacteria</taxon>
        <taxon>Pseudomonadati</taxon>
        <taxon>Thermodesulfobacteriota</taxon>
        <taxon>Desulfovibrionia</taxon>
        <taxon>Desulfovibrionales</taxon>
        <taxon>Desulfoplanaceae</taxon>
        <taxon>Desulfoplanes</taxon>
    </lineage>
</organism>
<dbReference type="InterPro" id="IPR043130">
    <property type="entry name" value="CDP-OH_PTrfase_TM_dom"/>
</dbReference>
<keyword evidence="19" id="KW-1185">Reference proteome</keyword>
<evidence type="ECO:0000256" key="1">
    <source>
        <dbReference type="ARBA" id="ARBA00004141"/>
    </source>
</evidence>
<protein>
    <recommendedName>
        <fullName evidence="5 15">CDP-diacylglycerol--glycerol-3-phosphate 3-phosphatidyltransferase</fullName>
        <ecNumber evidence="4 15">2.7.8.5</ecNumber>
    </recommendedName>
</protein>
<comment type="caution">
    <text evidence="18">The sequence shown here is derived from an EMBL/GenBank/DDBJ whole genome shotgun (WGS) entry which is preliminary data.</text>
</comment>
<evidence type="ECO:0000256" key="3">
    <source>
        <dbReference type="ARBA" id="ARBA00010441"/>
    </source>
</evidence>
<keyword evidence="12" id="KW-0594">Phospholipid biosynthesis</keyword>
<dbReference type="PANTHER" id="PTHR14269:SF62">
    <property type="entry name" value="CDP-DIACYLGLYCEROL--GLYCEROL-3-PHOSPHATE 3-PHOSPHATIDYLTRANSFERASE 1, CHLOROPLASTIC"/>
    <property type="match status" value="1"/>
</dbReference>
<keyword evidence="9 17" id="KW-1133">Transmembrane helix</keyword>
<comment type="pathway">
    <text evidence="2">Phospholipid metabolism; phosphatidylglycerol biosynthesis; phosphatidylglycerol from CDP-diacylglycerol: step 1/2.</text>
</comment>
<comment type="subcellular location">
    <subcellularLocation>
        <location evidence="1">Membrane</location>
        <topology evidence="1">Multi-pass membrane protein</topology>
    </subcellularLocation>
</comment>
<dbReference type="PANTHER" id="PTHR14269">
    <property type="entry name" value="CDP-DIACYLGLYCEROL--GLYCEROL-3-PHOSPHATE 3-PHOSPHATIDYLTRANSFERASE-RELATED"/>
    <property type="match status" value="1"/>
</dbReference>
<dbReference type="GO" id="GO:0046474">
    <property type="term" value="P:glycerophospholipid biosynthetic process"/>
    <property type="evidence" value="ECO:0007669"/>
    <property type="project" value="TreeGrafter"/>
</dbReference>
<evidence type="ECO:0000256" key="14">
    <source>
        <dbReference type="ARBA" id="ARBA00048586"/>
    </source>
</evidence>
<dbReference type="Pfam" id="PF01066">
    <property type="entry name" value="CDP-OH_P_transf"/>
    <property type="match status" value="1"/>
</dbReference>
<dbReference type="NCBIfam" id="TIGR00560">
    <property type="entry name" value="pgsA"/>
    <property type="match status" value="1"/>
</dbReference>
<evidence type="ECO:0000256" key="12">
    <source>
        <dbReference type="ARBA" id="ARBA00023209"/>
    </source>
</evidence>
<dbReference type="RefSeq" id="WP_069857359.1">
    <property type="nucleotide sequence ID" value="NZ_BDFE01000008.1"/>
</dbReference>
<evidence type="ECO:0000256" key="9">
    <source>
        <dbReference type="ARBA" id="ARBA00022989"/>
    </source>
</evidence>
<keyword evidence="8 17" id="KW-0812">Transmembrane</keyword>
<comment type="catalytic activity">
    <reaction evidence="14">
        <text>a CDP-1,2-diacyl-sn-glycerol + sn-glycerol 3-phosphate = a 1,2-diacyl-sn-glycero-3-phospho-(1'-sn-glycero-3'-phosphate) + CMP + H(+)</text>
        <dbReference type="Rhea" id="RHEA:12593"/>
        <dbReference type="ChEBI" id="CHEBI:15378"/>
        <dbReference type="ChEBI" id="CHEBI:57597"/>
        <dbReference type="ChEBI" id="CHEBI:58332"/>
        <dbReference type="ChEBI" id="CHEBI:60110"/>
        <dbReference type="ChEBI" id="CHEBI:60377"/>
        <dbReference type="EC" id="2.7.8.5"/>
    </reaction>
</comment>
<reference evidence="19" key="1">
    <citation type="submission" date="2016-06" db="EMBL/GenBank/DDBJ databases">
        <title>Draft genome sequence of Desulfoplanes formicivorans strain Pf12B.</title>
        <authorList>
            <person name="Watanabe M."/>
            <person name="Kojima H."/>
            <person name="Fukui M."/>
        </authorList>
    </citation>
    <scope>NUCLEOTIDE SEQUENCE [LARGE SCALE GENOMIC DNA]</scope>
    <source>
        <strain evidence="19">Pf12B</strain>
    </source>
</reference>
<dbReference type="Proteomes" id="UP000095200">
    <property type="component" value="Unassembled WGS sequence"/>
</dbReference>
<keyword evidence="13" id="KW-1208">Phospholipid metabolism</keyword>
<evidence type="ECO:0000256" key="7">
    <source>
        <dbReference type="ARBA" id="ARBA00022679"/>
    </source>
</evidence>
<dbReference type="STRING" id="1592317.DPF_0554"/>
<dbReference type="OrthoDB" id="9796672at2"/>
<keyword evidence="11 17" id="KW-0472">Membrane</keyword>
<proteinExistence type="inferred from homology"/>
<evidence type="ECO:0000256" key="17">
    <source>
        <dbReference type="SAM" id="Phobius"/>
    </source>
</evidence>
<keyword evidence="10" id="KW-0443">Lipid metabolism</keyword>
<dbReference type="GO" id="GO:0008444">
    <property type="term" value="F:CDP-diacylglycerol-glycerol-3-phosphate 3-phosphatidyltransferase activity"/>
    <property type="evidence" value="ECO:0007669"/>
    <property type="project" value="UniProtKB-UniRule"/>
</dbReference>
<evidence type="ECO:0000256" key="6">
    <source>
        <dbReference type="ARBA" id="ARBA00022516"/>
    </source>
</evidence>
<sequence length="179" mass="19818">MFNAANILTLARICAVPLIVLILYFPGKISCLMALLLFVAACLTDYVDGMVARKYNLVTNVGKFMDPIADKILIAAVLVMLTELHWLPAWIAIVIISREIIVTGLRAIAADQGKVIAADMLGKSKTLVQMFALGPLILHYPWFGFDPVPLGTFILYIALVLTILSGANYLRNFYKVWME</sequence>
<dbReference type="PIRSF" id="PIRSF000847">
    <property type="entry name" value="Phos_ph_gly_syn"/>
    <property type="match status" value="1"/>
</dbReference>
<feature type="transmembrane region" description="Helical" evidence="17">
    <location>
        <begin position="149"/>
        <end position="170"/>
    </location>
</feature>